<evidence type="ECO:0000313" key="8">
    <source>
        <dbReference type="Proteomes" id="UP001321749"/>
    </source>
</evidence>
<organism evidence="7 8">
    <name type="scientific">Cladorrhinum samala</name>
    <dbReference type="NCBI Taxonomy" id="585594"/>
    <lineage>
        <taxon>Eukaryota</taxon>
        <taxon>Fungi</taxon>
        <taxon>Dikarya</taxon>
        <taxon>Ascomycota</taxon>
        <taxon>Pezizomycotina</taxon>
        <taxon>Sordariomycetes</taxon>
        <taxon>Sordariomycetidae</taxon>
        <taxon>Sordariales</taxon>
        <taxon>Podosporaceae</taxon>
        <taxon>Cladorrhinum</taxon>
    </lineage>
</organism>
<name>A0AAV9HT75_9PEZI</name>
<protein>
    <submittedName>
        <fullName evidence="7">Metallo-hydrolase/oxidoreductase</fullName>
    </submittedName>
</protein>
<dbReference type="PANTHER" id="PTHR42978:SF2">
    <property type="entry name" value="102 KBASES UNSTABLE REGION: FROM 1 TO 119443"/>
    <property type="match status" value="1"/>
</dbReference>
<evidence type="ECO:0000256" key="1">
    <source>
        <dbReference type="ARBA" id="ARBA00001947"/>
    </source>
</evidence>
<proteinExistence type="inferred from homology"/>
<comment type="similarity">
    <text evidence="2">Belongs to the metallo-beta-lactamase superfamily.</text>
</comment>
<evidence type="ECO:0000256" key="5">
    <source>
        <dbReference type="ARBA" id="ARBA00022833"/>
    </source>
</evidence>
<dbReference type="GO" id="GO:0016787">
    <property type="term" value="F:hydrolase activity"/>
    <property type="evidence" value="ECO:0007669"/>
    <property type="project" value="UniProtKB-KW"/>
</dbReference>
<evidence type="ECO:0000256" key="2">
    <source>
        <dbReference type="ARBA" id="ARBA00007749"/>
    </source>
</evidence>
<reference evidence="7" key="2">
    <citation type="submission" date="2023-06" db="EMBL/GenBank/DDBJ databases">
        <authorList>
            <consortium name="Lawrence Berkeley National Laboratory"/>
            <person name="Mondo S.J."/>
            <person name="Hensen N."/>
            <person name="Bonometti L."/>
            <person name="Westerberg I."/>
            <person name="Brannstrom I.O."/>
            <person name="Guillou S."/>
            <person name="Cros-Aarteil S."/>
            <person name="Calhoun S."/>
            <person name="Haridas S."/>
            <person name="Kuo A."/>
            <person name="Pangilinan J."/>
            <person name="Riley R."/>
            <person name="Labutti K."/>
            <person name="Andreopoulos B."/>
            <person name="Lipzen A."/>
            <person name="Chen C."/>
            <person name="Yanf M."/>
            <person name="Daum C."/>
            <person name="Ng V."/>
            <person name="Clum A."/>
            <person name="Steindorff A."/>
            <person name="Ohm R."/>
            <person name="Martin F."/>
            <person name="Silar P."/>
            <person name="Natvig D."/>
            <person name="Lalanne C."/>
            <person name="Gautier V."/>
            <person name="Ament-Velasquez S.L."/>
            <person name="Kruys A."/>
            <person name="Hutchinson M.I."/>
            <person name="Powell A.J."/>
            <person name="Barry K."/>
            <person name="Miller A.N."/>
            <person name="Grigoriev I.V."/>
            <person name="Debuchy R."/>
            <person name="Gladieux P."/>
            <person name="Thoren M.H."/>
            <person name="Johannesson H."/>
        </authorList>
    </citation>
    <scope>NUCLEOTIDE SEQUENCE</scope>
    <source>
        <strain evidence="7">PSN324</strain>
    </source>
</reference>
<keyword evidence="3" id="KW-0479">Metal-binding</keyword>
<dbReference type="Proteomes" id="UP001321749">
    <property type="component" value="Unassembled WGS sequence"/>
</dbReference>
<dbReference type="GO" id="GO:0051920">
    <property type="term" value="F:peroxiredoxin activity"/>
    <property type="evidence" value="ECO:0007669"/>
    <property type="project" value="InterPro"/>
</dbReference>
<dbReference type="Pfam" id="PF00753">
    <property type="entry name" value="Lactamase_B"/>
    <property type="match status" value="1"/>
</dbReference>
<evidence type="ECO:0000313" key="7">
    <source>
        <dbReference type="EMBL" id="KAK4462999.1"/>
    </source>
</evidence>
<dbReference type="Gene3D" id="1.20.1290.10">
    <property type="entry name" value="AhpD-like"/>
    <property type="match status" value="1"/>
</dbReference>
<dbReference type="SUPFAM" id="SSF69118">
    <property type="entry name" value="AhpD-like"/>
    <property type="match status" value="1"/>
</dbReference>
<dbReference type="PANTHER" id="PTHR42978">
    <property type="entry name" value="QUORUM-QUENCHING LACTONASE YTNP-RELATED-RELATED"/>
    <property type="match status" value="1"/>
</dbReference>
<keyword evidence="4" id="KW-0378">Hydrolase</keyword>
<dbReference type="InterPro" id="IPR036866">
    <property type="entry name" value="RibonucZ/Hydroxyglut_hydro"/>
</dbReference>
<feature type="non-terminal residue" evidence="7">
    <location>
        <position position="1"/>
    </location>
</feature>
<sequence>TAQVHALSAGHFSLPENQFVYPSTPENRKTVPSLCFLIQHIDPTTCKTTNIVFDLGLRRDTNRYSEPIRRHITTRQPLTTNPDVVKSLAKGGLRPEDIDYVMFSHVHWDHVGEPRDFPTSTFVVGPGSLDILSGKSPAARGGHSHFEADLLDLDRTVDLSEPLDTPLRQSHVLGKLYLSQPWKPLHEFGLPMTLDIYQDGSVYIVDAPGHLPGHINLLCRTGNGWLYLAGDACHDRRILSGEKEIGEWKDAEGHTCCIHSDREEAEKTIQRIRELENKGIEVVFAHDVDWEQANPERFWGYSVEDKHIVHDWSGIIIGELKTHMVKCTYSPEIGVGENFNAENRQATAIRHPEHQQSIMASDQKQQAHLDRFNSLLGPSAIHEGWTSLLAISPEFFDASVSLAAVPRKKSHLSPKNQSLISLAVDSAATHLYAPGIRSHIKAALAQGATIHEVTEVVELSSTLGIHACNIGVPLLVEVLREQGGYSEEITKDFDERQEKLKDEFTKKRGYWHKFWEDFLRMDPEFFEAYLEFSSVPWVKEVNGKQGGVLEPKIKELVYCAFDAAATHLYVPGLKLHMKNALGYGATPQEILEVLEIATLLSIHTAHVAAPIIQDL</sequence>
<dbReference type="EMBL" id="MU864964">
    <property type="protein sequence ID" value="KAK4462999.1"/>
    <property type="molecule type" value="Genomic_DNA"/>
</dbReference>
<keyword evidence="8" id="KW-1185">Reference proteome</keyword>
<dbReference type="Gene3D" id="3.60.15.10">
    <property type="entry name" value="Ribonuclease Z/Hydroxyacylglutathione hydrolase-like"/>
    <property type="match status" value="1"/>
</dbReference>
<dbReference type="InterPro" id="IPR029032">
    <property type="entry name" value="AhpD-like"/>
</dbReference>
<evidence type="ECO:0000259" key="6">
    <source>
        <dbReference type="SMART" id="SM00849"/>
    </source>
</evidence>
<evidence type="ECO:0000256" key="4">
    <source>
        <dbReference type="ARBA" id="ARBA00022801"/>
    </source>
</evidence>
<feature type="non-terminal residue" evidence="7">
    <location>
        <position position="615"/>
    </location>
</feature>
<accession>A0AAV9HT75</accession>
<gene>
    <name evidence="7" type="ORF">QBC42DRAFT_325256</name>
</gene>
<dbReference type="AlphaFoldDB" id="A0AAV9HT75"/>
<dbReference type="InterPro" id="IPR051013">
    <property type="entry name" value="MBL_superfamily_lactonases"/>
</dbReference>
<comment type="cofactor">
    <cofactor evidence="1">
        <name>Zn(2+)</name>
        <dbReference type="ChEBI" id="CHEBI:29105"/>
    </cofactor>
</comment>
<reference evidence="7" key="1">
    <citation type="journal article" date="2023" name="Mol. Phylogenet. Evol.">
        <title>Genome-scale phylogeny and comparative genomics of the fungal order Sordariales.</title>
        <authorList>
            <person name="Hensen N."/>
            <person name="Bonometti L."/>
            <person name="Westerberg I."/>
            <person name="Brannstrom I.O."/>
            <person name="Guillou S."/>
            <person name="Cros-Aarteil S."/>
            <person name="Calhoun S."/>
            <person name="Haridas S."/>
            <person name="Kuo A."/>
            <person name="Mondo S."/>
            <person name="Pangilinan J."/>
            <person name="Riley R."/>
            <person name="LaButti K."/>
            <person name="Andreopoulos B."/>
            <person name="Lipzen A."/>
            <person name="Chen C."/>
            <person name="Yan M."/>
            <person name="Daum C."/>
            <person name="Ng V."/>
            <person name="Clum A."/>
            <person name="Steindorff A."/>
            <person name="Ohm R.A."/>
            <person name="Martin F."/>
            <person name="Silar P."/>
            <person name="Natvig D.O."/>
            <person name="Lalanne C."/>
            <person name="Gautier V."/>
            <person name="Ament-Velasquez S.L."/>
            <person name="Kruys A."/>
            <person name="Hutchinson M.I."/>
            <person name="Powell A.J."/>
            <person name="Barry K."/>
            <person name="Miller A.N."/>
            <person name="Grigoriev I.V."/>
            <person name="Debuchy R."/>
            <person name="Gladieux P."/>
            <person name="Hiltunen Thoren M."/>
            <person name="Johannesson H."/>
        </authorList>
    </citation>
    <scope>NUCLEOTIDE SEQUENCE</scope>
    <source>
        <strain evidence="7">PSN324</strain>
    </source>
</reference>
<keyword evidence="5" id="KW-0862">Zinc</keyword>
<dbReference type="InterPro" id="IPR003779">
    <property type="entry name" value="CMD-like"/>
</dbReference>
<dbReference type="Pfam" id="PF02627">
    <property type="entry name" value="CMD"/>
    <property type="match status" value="2"/>
</dbReference>
<evidence type="ECO:0000256" key="3">
    <source>
        <dbReference type="ARBA" id="ARBA00022723"/>
    </source>
</evidence>
<comment type="caution">
    <text evidence="7">The sequence shown here is derived from an EMBL/GenBank/DDBJ whole genome shotgun (WGS) entry which is preliminary data.</text>
</comment>
<dbReference type="SUPFAM" id="SSF56281">
    <property type="entry name" value="Metallo-hydrolase/oxidoreductase"/>
    <property type="match status" value="1"/>
</dbReference>
<dbReference type="InterPro" id="IPR001279">
    <property type="entry name" value="Metallo-B-lactamas"/>
</dbReference>
<dbReference type="GO" id="GO:0046872">
    <property type="term" value="F:metal ion binding"/>
    <property type="evidence" value="ECO:0007669"/>
    <property type="project" value="UniProtKB-KW"/>
</dbReference>
<feature type="domain" description="Metallo-beta-lactamase" evidence="6">
    <location>
        <begin position="32"/>
        <end position="286"/>
    </location>
</feature>
<dbReference type="CDD" id="cd07730">
    <property type="entry name" value="metallo-hydrolase-like_MBL-fold"/>
    <property type="match status" value="1"/>
</dbReference>
<dbReference type="SMART" id="SM00849">
    <property type="entry name" value="Lactamase_B"/>
    <property type="match status" value="1"/>
</dbReference>